<dbReference type="InterPro" id="IPR002810">
    <property type="entry name" value="NfeD-like_C"/>
</dbReference>
<keyword evidence="7" id="KW-0378">Hydrolase</keyword>
<dbReference type="GO" id="GO:0005886">
    <property type="term" value="C:plasma membrane"/>
    <property type="evidence" value="ECO:0007669"/>
    <property type="project" value="TreeGrafter"/>
</dbReference>
<dbReference type="PANTHER" id="PTHR33507:SF3">
    <property type="entry name" value="INNER MEMBRANE PROTEIN YBBJ"/>
    <property type="match status" value="1"/>
</dbReference>
<accession>A0A3D9UR88</accession>
<keyword evidence="7" id="KW-0645">Protease</keyword>
<keyword evidence="3 5" id="KW-1133">Transmembrane helix</keyword>
<dbReference type="InterPro" id="IPR012340">
    <property type="entry name" value="NA-bd_OB-fold"/>
</dbReference>
<evidence type="ECO:0000259" key="6">
    <source>
        <dbReference type="Pfam" id="PF01957"/>
    </source>
</evidence>
<evidence type="ECO:0000256" key="5">
    <source>
        <dbReference type="SAM" id="Phobius"/>
    </source>
</evidence>
<feature type="domain" description="NfeD-like C-terminal" evidence="6">
    <location>
        <begin position="84"/>
        <end position="142"/>
    </location>
</feature>
<evidence type="ECO:0000256" key="3">
    <source>
        <dbReference type="ARBA" id="ARBA00022989"/>
    </source>
</evidence>
<organism evidence="7 8">
    <name type="scientific">Calidifontibacter indicus</name>
    <dbReference type="NCBI Taxonomy" id="419650"/>
    <lineage>
        <taxon>Bacteria</taxon>
        <taxon>Bacillati</taxon>
        <taxon>Actinomycetota</taxon>
        <taxon>Actinomycetes</taxon>
        <taxon>Micrococcales</taxon>
        <taxon>Dermacoccaceae</taxon>
        <taxon>Calidifontibacter</taxon>
    </lineage>
</organism>
<evidence type="ECO:0000256" key="2">
    <source>
        <dbReference type="ARBA" id="ARBA00022692"/>
    </source>
</evidence>
<keyword evidence="4 5" id="KW-0472">Membrane</keyword>
<dbReference type="GO" id="GO:0008233">
    <property type="term" value="F:peptidase activity"/>
    <property type="evidence" value="ECO:0007669"/>
    <property type="project" value="UniProtKB-KW"/>
</dbReference>
<comment type="caution">
    <text evidence="7">The sequence shown here is derived from an EMBL/GenBank/DDBJ whole genome shotgun (WGS) entry which is preliminary data.</text>
</comment>
<protein>
    <submittedName>
        <fullName evidence="7">Membrane protein implicated in regulation of membrane protease activity</fullName>
    </submittedName>
</protein>
<name>A0A3D9UR88_9MICO</name>
<feature type="transmembrane region" description="Helical" evidence="5">
    <location>
        <begin position="46"/>
        <end position="65"/>
    </location>
</feature>
<dbReference type="EMBL" id="QTUA01000001">
    <property type="protein sequence ID" value="REF31972.1"/>
    <property type="molecule type" value="Genomic_DNA"/>
</dbReference>
<dbReference type="Proteomes" id="UP000256253">
    <property type="component" value="Unassembled WGS sequence"/>
</dbReference>
<dbReference type="OrthoDB" id="3174252at2"/>
<dbReference type="Gene3D" id="2.40.50.140">
    <property type="entry name" value="Nucleic acid-binding proteins"/>
    <property type="match status" value="1"/>
</dbReference>
<keyword evidence="2 5" id="KW-0812">Transmembrane</keyword>
<dbReference type="RefSeq" id="WP_115923737.1">
    <property type="nucleotide sequence ID" value="NZ_QTUA01000001.1"/>
</dbReference>
<dbReference type="SUPFAM" id="SSF141322">
    <property type="entry name" value="NfeD domain-like"/>
    <property type="match status" value="1"/>
</dbReference>
<gene>
    <name evidence="7" type="ORF">DFJ65_3063</name>
</gene>
<evidence type="ECO:0000313" key="7">
    <source>
        <dbReference type="EMBL" id="REF31972.1"/>
    </source>
</evidence>
<dbReference type="Pfam" id="PF01957">
    <property type="entry name" value="NfeD"/>
    <property type="match status" value="1"/>
</dbReference>
<dbReference type="GO" id="GO:0006508">
    <property type="term" value="P:proteolysis"/>
    <property type="evidence" value="ECO:0007669"/>
    <property type="project" value="UniProtKB-KW"/>
</dbReference>
<sequence>MNGATLFWIIAGLALVGLEVVGGEFVLLMLGGGALAAAGTSAAGADTWVSALVFAVVSIGLLLLVRPPMKRHFLSGPKHAMNTDALLGARAEVIERVHEDGGLVRIGGEEWSARPARRSFVFEPGERLVVERIDGAIALVDKDLDTDFDTDTGAGPGVEPGA</sequence>
<reference evidence="7 8" key="1">
    <citation type="submission" date="2018-08" db="EMBL/GenBank/DDBJ databases">
        <title>Sequencing the genomes of 1000 actinobacteria strains.</title>
        <authorList>
            <person name="Klenk H.-P."/>
        </authorList>
    </citation>
    <scope>NUCLEOTIDE SEQUENCE [LARGE SCALE GENOMIC DNA]</scope>
    <source>
        <strain evidence="7 8">DSM 22967</strain>
    </source>
</reference>
<proteinExistence type="predicted"/>
<dbReference type="AlphaFoldDB" id="A0A3D9UR88"/>
<evidence type="ECO:0000256" key="1">
    <source>
        <dbReference type="ARBA" id="ARBA00004141"/>
    </source>
</evidence>
<dbReference type="PANTHER" id="PTHR33507">
    <property type="entry name" value="INNER MEMBRANE PROTEIN YBBJ"/>
    <property type="match status" value="1"/>
</dbReference>
<dbReference type="InterPro" id="IPR052165">
    <property type="entry name" value="Membrane_assoc_protease"/>
</dbReference>
<keyword evidence="8" id="KW-1185">Reference proteome</keyword>
<evidence type="ECO:0000313" key="8">
    <source>
        <dbReference type="Proteomes" id="UP000256253"/>
    </source>
</evidence>
<comment type="subcellular location">
    <subcellularLocation>
        <location evidence="1">Membrane</location>
        <topology evidence="1">Multi-pass membrane protein</topology>
    </subcellularLocation>
</comment>
<evidence type="ECO:0000256" key="4">
    <source>
        <dbReference type="ARBA" id="ARBA00023136"/>
    </source>
</evidence>